<feature type="domain" description="YcxB-like C-terminal" evidence="2">
    <location>
        <begin position="93"/>
        <end position="153"/>
    </location>
</feature>
<dbReference type="EMBL" id="JBHSBL010000006">
    <property type="protein sequence ID" value="MFC4064552.1"/>
    <property type="molecule type" value="Genomic_DNA"/>
</dbReference>
<keyword evidence="4" id="KW-1185">Reference proteome</keyword>
<keyword evidence="1" id="KW-1133">Transmembrane helix</keyword>
<keyword evidence="1" id="KW-0472">Membrane</keyword>
<dbReference type="Proteomes" id="UP001595867">
    <property type="component" value="Unassembled WGS sequence"/>
</dbReference>
<sequence length="157" mass="17175">MHIEFTHARTRAYFRRVLAAGAERKAQPYAVAAATILAVALLLAVGGEFSANALLLAVPLAVAGLIPLAFAGRLWQRAITVPASRLTPRTWTLTDESYTSRIDDSTTEIAWADFVSYRATDDAYVLRHRSGATFDIPREPLTAGQDTELAEFLRAAR</sequence>
<accession>A0ABV8IK05</accession>
<comment type="caution">
    <text evidence="3">The sequence shown here is derived from an EMBL/GenBank/DDBJ whole genome shotgun (WGS) entry which is preliminary data.</text>
</comment>
<feature type="transmembrane region" description="Helical" evidence="1">
    <location>
        <begin position="53"/>
        <end position="75"/>
    </location>
</feature>
<dbReference type="InterPro" id="IPR025588">
    <property type="entry name" value="YcxB-like_C"/>
</dbReference>
<evidence type="ECO:0000259" key="2">
    <source>
        <dbReference type="Pfam" id="PF14317"/>
    </source>
</evidence>
<evidence type="ECO:0000256" key="1">
    <source>
        <dbReference type="SAM" id="Phobius"/>
    </source>
</evidence>
<evidence type="ECO:0000313" key="4">
    <source>
        <dbReference type="Proteomes" id="UP001595867"/>
    </source>
</evidence>
<protein>
    <submittedName>
        <fullName evidence="3">YcxB family protein</fullName>
    </submittedName>
</protein>
<evidence type="ECO:0000313" key="3">
    <source>
        <dbReference type="EMBL" id="MFC4064552.1"/>
    </source>
</evidence>
<name>A0ABV8IK05_9ACTN</name>
<organism evidence="3 4">
    <name type="scientific">Actinoplanes subglobosus</name>
    <dbReference type="NCBI Taxonomy" id="1547892"/>
    <lineage>
        <taxon>Bacteria</taxon>
        <taxon>Bacillati</taxon>
        <taxon>Actinomycetota</taxon>
        <taxon>Actinomycetes</taxon>
        <taxon>Micromonosporales</taxon>
        <taxon>Micromonosporaceae</taxon>
        <taxon>Actinoplanes</taxon>
    </lineage>
</organism>
<dbReference type="RefSeq" id="WP_378065601.1">
    <property type="nucleotide sequence ID" value="NZ_JBHSBL010000006.1"/>
</dbReference>
<feature type="transmembrane region" description="Helical" evidence="1">
    <location>
        <begin position="29"/>
        <end position="47"/>
    </location>
</feature>
<proteinExistence type="predicted"/>
<reference evidence="4" key="1">
    <citation type="journal article" date="2019" name="Int. J. Syst. Evol. Microbiol.">
        <title>The Global Catalogue of Microorganisms (GCM) 10K type strain sequencing project: providing services to taxonomists for standard genome sequencing and annotation.</title>
        <authorList>
            <consortium name="The Broad Institute Genomics Platform"/>
            <consortium name="The Broad Institute Genome Sequencing Center for Infectious Disease"/>
            <person name="Wu L."/>
            <person name="Ma J."/>
        </authorList>
    </citation>
    <scope>NUCLEOTIDE SEQUENCE [LARGE SCALE GENOMIC DNA]</scope>
    <source>
        <strain evidence="4">TBRC 5832</strain>
    </source>
</reference>
<keyword evidence="1" id="KW-0812">Transmembrane</keyword>
<gene>
    <name evidence="3" type="ORF">ACFO0C_06395</name>
</gene>
<dbReference type="Pfam" id="PF14317">
    <property type="entry name" value="YcxB"/>
    <property type="match status" value="1"/>
</dbReference>